<keyword evidence="3" id="KW-1185">Reference proteome</keyword>
<dbReference type="InterPro" id="IPR053134">
    <property type="entry name" value="RNA-dir_DNA_polymerase"/>
</dbReference>
<dbReference type="InterPro" id="IPR043128">
    <property type="entry name" value="Rev_trsase/Diguanyl_cyclase"/>
</dbReference>
<dbReference type="CDD" id="cd01647">
    <property type="entry name" value="RT_LTR"/>
    <property type="match status" value="1"/>
</dbReference>
<dbReference type="AlphaFoldDB" id="A0A371E9G6"/>
<dbReference type="EMBL" id="QJKJ01015351">
    <property type="protein sequence ID" value="RDX62672.1"/>
    <property type="molecule type" value="Genomic_DNA"/>
</dbReference>
<name>A0A371E9G6_MUCPR</name>
<evidence type="ECO:0000313" key="2">
    <source>
        <dbReference type="EMBL" id="RDX62672.1"/>
    </source>
</evidence>
<dbReference type="InterPro" id="IPR000477">
    <property type="entry name" value="RT_dom"/>
</dbReference>
<sequence>MKNQLVIYHYLCANYIEKHVDNTIKGTIELETIFREDSGVRRIPVLYTVVDVGASYNIILGRPTLNRLGAIVSTYHLCMKFPVGREVESVWADSRVARRCYKDSLRARVGHQKPTRLAVNLEHERPLPAKDLKDVQVGPLATQATRVGTTLDPKEEARLVAFLRCNNDVFAWNTDDMPDIDPDFISHYLSVAKDAKPIAQKKRKQGKENRRAAREETGKLLAAGFIREVQYPTWLANVVMVKKASGKWRMCMDYTDLNKAYPKDPYPLPSIDRLVNRISGFALLSFMDAYSGYNQIRMYEQDEEKMAFITDDGIFRYRVMPFGLKNIGATYQRLMD</sequence>
<dbReference type="Proteomes" id="UP000257109">
    <property type="component" value="Unassembled WGS sequence"/>
</dbReference>
<feature type="domain" description="Reverse transcriptase" evidence="1">
    <location>
        <begin position="241"/>
        <end position="336"/>
    </location>
</feature>
<dbReference type="Gene3D" id="3.30.70.270">
    <property type="match status" value="1"/>
</dbReference>
<feature type="non-terminal residue" evidence="2">
    <location>
        <position position="1"/>
    </location>
</feature>
<reference evidence="2" key="1">
    <citation type="submission" date="2018-05" db="EMBL/GenBank/DDBJ databases">
        <title>Draft genome of Mucuna pruriens seed.</title>
        <authorList>
            <person name="Nnadi N.E."/>
            <person name="Vos R."/>
            <person name="Hasami M.H."/>
            <person name="Devisetty U.K."/>
            <person name="Aguiy J.C."/>
        </authorList>
    </citation>
    <scope>NUCLEOTIDE SEQUENCE [LARGE SCALE GENOMIC DNA]</scope>
    <source>
        <strain evidence="2">JCA_2017</strain>
    </source>
</reference>
<dbReference type="OrthoDB" id="1928766at2759"/>
<organism evidence="2 3">
    <name type="scientific">Mucuna pruriens</name>
    <name type="common">Velvet bean</name>
    <name type="synonym">Dolichos pruriens</name>
    <dbReference type="NCBI Taxonomy" id="157652"/>
    <lineage>
        <taxon>Eukaryota</taxon>
        <taxon>Viridiplantae</taxon>
        <taxon>Streptophyta</taxon>
        <taxon>Embryophyta</taxon>
        <taxon>Tracheophyta</taxon>
        <taxon>Spermatophyta</taxon>
        <taxon>Magnoliopsida</taxon>
        <taxon>eudicotyledons</taxon>
        <taxon>Gunneridae</taxon>
        <taxon>Pentapetalae</taxon>
        <taxon>rosids</taxon>
        <taxon>fabids</taxon>
        <taxon>Fabales</taxon>
        <taxon>Fabaceae</taxon>
        <taxon>Papilionoideae</taxon>
        <taxon>50 kb inversion clade</taxon>
        <taxon>NPAAA clade</taxon>
        <taxon>indigoferoid/millettioid clade</taxon>
        <taxon>Phaseoleae</taxon>
        <taxon>Mucuna</taxon>
    </lineage>
</organism>
<evidence type="ECO:0000259" key="1">
    <source>
        <dbReference type="Pfam" id="PF00078"/>
    </source>
</evidence>
<accession>A0A371E9G6</accession>
<proteinExistence type="predicted"/>
<evidence type="ECO:0000313" key="3">
    <source>
        <dbReference type="Proteomes" id="UP000257109"/>
    </source>
</evidence>
<comment type="caution">
    <text evidence="2">The sequence shown here is derived from an EMBL/GenBank/DDBJ whole genome shotgun (WGS) entry which is preliminary data.</text>
</comment>
<dbReference type="PANTHER" id="PTHR24559:SF444">
    <property type="entry name" value="REVERSE TRANSCRIPTASE DOMAIN-CONTAINING PROTEIN"/>
    <property type="match status" value="1"/>
</dbReference>
<dbReference type="SUPFAM" id="SSF56672">
    <property type="entry name" value="DNA/RNA polymerases"/>
    <property type="match status" value="1"/>
</dbReference>
<gene>
    <name evidence="2" type="ORF">CR513_58973</name>
</gene>
<protein>
    <recommendedName>
        <fullName evidence="1">Reverse transcriptase domain-containing protein</fullName>
    </recommendedName>
</protein>
<dbReference type="InterPro" id="IPR043502">
    <property type="entry name" value="DNA/RNA_pol_sf"/>
</dbReference>
<dbReference type="Gene3D" id="3.10.10.10">
    <property type="entry name" value="HIV Type 1 Reverse Transcriptase, subunit A, domain 1"/>
    <property type="match status" value="1"/>
</dbReference>
<dbReference type="Pfam" id="PF00078">
    <property type="entry name" value="RVT_1"/>
    <property type="match status" value="1"/>
</dbReference>
<dbReference type="PANTHER" id="PTHR24559">
    <property type="entry name" value="TRANSPOSON TY3-I GAG-POL POLYPROTEIN"/>
    <property type="match status" value="1"/>
</dbReference>